<organism evidence="2 3">
    <name type="scientific">Mycena chlorophos</name>
    <name type="common">Agaric fungus</name>
    <name type="synonym">Agaricus chlorophos</name>
    <dbReference type="NCBI Taxonomy" id="658473"/>
    <lineage>
        <taxon>Eukaryota</taxon>
        <taxon>Fungi</taxon>
        <taxon>Dikarya</taxon>
        <taxon>Basidiomycota</taxon>
        <taxon>Agaricomycotina</taxon>
        <taxon>Agaricomycetes</taxon>
        <taxon>Agaricomycetidae</taxon>
        <taxon>Agaricales</taxon>
        <taxon>Marasmiineae</taxon>
        <taxon>Mycenaceae</taxon>
        <taxon>Mycena</taxon>
    </lineage>
</organism>
<keyword evidence="3" id="KW-1185">Reference proteome</keyword>
<protein>
    <submittedName>
        <fullName evidence="2">Uncharacterized protein</fullName>
    </submittedName>
</protein>
<feature type="region of interest" description="Disordered" evidence="1">
    <location>
        <begin position="174"/>
        <end position="196"/>
    </location>
</feature>
<accession>A0ABQ0LGD9</accession>
<evidence type="ECO:0000313" key="2">
    <source>
        <dbReference type="EMBL" id="GAT49614.1"/>
    </source>
</evidence>
<dbReference type="Proteomes" id="UP000815677">
    <property type="component" value="Unassembled WGS sequence"/>
</dbReference>
<evidence type="ECO:0000313" key="3">
    <source>
        <dbReference type="Proteomes" id="UP000815677"/>
    </source>
</evidence>
<dbReference type="EMBL" id="DF845689">
    <property type="protein sequence ID" value="GAT49614.1"/>
    <property type="molecule type" value="Genomic_DNA"/>
</dbReference>
<reference evidence="2" key="1">
    <citation type="submission" date="2014-09" db="EMBL/GenBank/DDBJ databases">
        <title>Genome sequence of the luminous mushroom Mycena chlorophos for searching fungal bioluminescence genes.</title>
        <authorList>
            <person name="Tanaka Y."/>
            <person name="Kasuga D."/>
            <person name="Oba Y."/>
            <person name="Hase S."/>
            <person name="Sato K."/>
            <person name="Oba Y."/>
            <person name="Sakakibara Y."/>
        </authorList>
    </citation>
    <scope>NUCLEOTIDE SEQUENCE</scope>
</reference>
<evidence type="ECO:0000256" key="1">
    <source>
        <dbReference type="SAM" id="MobiDB-lite"/>
    </source>
</evidence>
<name>A0ABQ0LGD9_MYCCL</name>
<gene>
    <name evidence="2" type="ORF">MCHLO_06915</name>
</gene>
<sequence>MPFFGVSPGSDRGDTTATANAFAPAANRQLVACFAGRGHEAASFWAARMVTDALCVSGTFRSAVLSLGTPIRPLSQYFFALAKFILTLNPKDREQLTWPVENTTKFDKHWQRAEAYPVKLGRFNVSASKSSECVKAYCSSSEYCLVLSQRIQSTASPFRLHLDVNKHRLSGSALDVATSRHPGNPTELEPSVLGST</sequence>
<proteinExistence type="predicted"/>